<proteinExistence type="predicted"/>
<dbReference type="Proteomes" id="UP001482620">
    <property type="component" value="Unassembled WGS sequence"/>
</dbReference>
<evidence type="ECO:0000313" key="3">
    <source>
        <dbReference type="Proteomes" id="UP001482620"/>
    </source>
</evidence>
<keyword evidence="3" id="KW-1185">Reference proteome</keyword>
<organism evidence="2 3">
    <name type="scientific">Ilyodon furcidens</name>
    <name type="common">goldbreast splitfin</name>
    <dbReference type="NCBI Taxonomy" id="33524"/>
    <lineage>
        <taxon>Eukaryota</taxon>
        <taxon>Metazoa</taxon>
        <taxon>Chordata</taxon>
        <taxon>Craniata</taxon>
        <taxon>Vertebrata</taxon>
        <taxon>Euteleostomi</taxon>
        <taxon>Actinopterygii</taxon>
        <taxon>Neopterygii</taxon>
        <taxon>Teleostei</taxon>
        <taxon>Neoteleostei</taxon>
        <taxon>Acanthomorphata</taxon>
        <taxon>Ovalentaria</taxon>
        <taxon>Atherinomorphae</taxon>
        <taxon>Cyprinodontiformes</taxon>
        <taxon>Goodeidae</taxon>
        <taxon>Ilyodon</taxon>
    </lineage>
</organism>
<gene>
    <name evidence="2" type="ORF">ILYODFUR_020566</name>
</gene>
<comment type="caution">
    <text evidence="2">The sequence shown here is derived from an EMBL/GenBank/DDBJ whole genome shotgun (WGS) entry which is preliminary data.</text>
</comment>
<evidence type="ECO:0000313" key="2">
    <source>
        <dbReference type="EMBL" id="MEQ2256073.1"/>
    </source>
</evidence>
<reference evidence="2 3" key="1">
    <citation type="submission" date="2021-06" db="EMBL/GenBank/DDBJ databases">
        <authorList>
            <person name="Palmer J.M."/>
        </authorList>
    </citation>
    <scope>NUCLEOTIDE SEQUENCE [LARGE SCALE GENOMIC DNA]</scope>
    <source>
        <strain evidence="3">if_2019</strain>
        <tissue evidence="2">Muscle</tissue>
    </source>
</reference>
<accession>A0ABV0VH61</accession>
<sequence>MPELPQLIPVNAEKQQLYFELPPDDGAPHPISKAVASRRTQRFRGMKPGFEPTSYRTNPYHLSHLSPSLDLDHVLQPDRAPKHKIKIITKVWVSPISGRALTRFRGMLET</sequence>
<name>A0ABV0VH61_9TELE</name>
<evidence type="ECO:0000256" key="1">
    <source>
        <dbReference type="SAM" id="MobiDB-lite"/>
    </source>
</evidence>
<feature type="region of interest" description="Disordered" evidence="1">
    <location>
        <begin position="36"/>
        <end position="57"/>
    </location>
</feature>
<protein>
    <submittedName>
        <fullName evidence="2">Uncharacterized protein</fullName>
    </submittedName>
</protein>
<dbReference type="EMBL" id="JAHRIQ010106397">
    <property type="protein sequence ID" value="MEQ2256073.1"/>
    <property type="molecule type" value="Genomic_DNA"/>
</dbReference>